<protein>
    <submittedName>
        <fullName evidence="1">Uncharacterized protein</fullName>
    </submittedName>
</protein>
<comment type="caution">
    <text evidence="1">The sequence shown here is derived from an EMBL/GenBank/DDBJ whole genome shotgun (WGS) entry which is preliminary data.</text>
</comment>
<name>A0A7J6F5B6_CANSA</name>
<proteinExistence type="predicted"/>
<organism evidence="1 2">
    <name type="scientific">Cannabis sativa</name>
    <name type="common">Hemp</name>
    <name type="synonym">Marijuana</name>
    <dbReference type="NCBI Taxonomy" id="3483"/>
    <lineage>
        <taxon>Eukaryota</taxon>
        <taxon>Viridiplantae</taxon>
        <taxon>Streptophyta</taxon>
        <taxon>Embryophyta</taxon>
        <taxon>Tracheophyta</taxon>
        <taxon>Spermatophyta</taxon>
        <taxon>Magnoliopsida</taxon>
        <taxon>eudicotyledons</taxon>
        <taxon>Gunneridae</taxon>
        <taxon>Pentapetalae</taxon>
        <taxon>rosids</taxon>
        <taxon>fabids</taxon>
        <taxon>Rosales</taxon>
        <taxon>Cannabaceae</taxon>
        <taxon>Cannabis</taxon>
    </lineage>
</organism>
<dbReference type="Proteomes" id="UP000525078">
    <property type="component" value="Unassembled WGS sequence"/>
</dbReference>
<accession>A0A7J6F5B6</accession>
<evidence type="ECO:0000313" key="2">
    <source>
        <dbReference type="Proteomes" id="UP000525078"/>
    </source>
</evidence>
<gene>
    <name evidence="1" type="ORF">F8388_003467</name>
</gene>
<sequence>MITTNNLWFKITTIYTSTPERLQTTTAILNYTISKYQLSQQSTTPPIELLQQNQMQFYPKQTSTNTHSAARNLFKYKLKVKNSNLDKPGISGWCGSKSLELGDLVVRRLGSRAVNGMFVEMSVVRRNGNVIRVLIHIDVVLDNGSHDEFITLNLHPSSDKGSQVEPWSTIQHELIVYELECSVLGYSLLSGILHLGTGSCTYRDANVEFNWISPFRFELDAILNIIKEVEALNVNEFGYEETYSSLTSQLCDLESGEDYLLRVESCIEVSTRRHKEEIQVEVVLNKTDGK</sequence>
<dbReference type="EMBL" id="JAATIP010000157">
    <property type="protein sequence ID" value="KAF4365798.1"/>
    <property type="molecule type" value="Genomic_DNA"/>
</dbReference>
<dbReference type="AlphaFoldDB" id="A0A7J6F5B6"/>
<reference evidence="1 2" key="1">
    <citation type="journal article" date="2020" name="bioRxiv">
        <title>Sequence and annotation of 42 cannabis genomes reveals extensive copy number variation in cannabinoid synthesis and pathogen resistance genes.</title>
        <authorList>
            <person name="Mckernan K.J."/>
            <person name="Helbert Y."/>
            <person name="Kane L.T."/>
            <person name="Ebling H."/>
            <person name="Zhang L."/>
            <person name="Liu B."/>
            <person name="Eaton Z."/>
            <person name="Mclaughlin S."/>
            <person name="Kingan S."/>
            <person name="Baybayan P."/>
            <person name="Concepcion G."/>
            <person name="Jordan M."/>
            <person name="Riva A."/>
            <person name="Barbazuk W."/>
            <person name="Harkins T."/>
        </authorList>
    </citation>
    <scope>NUCLEOTIDE SEQUENCE [LARGE SCALE GENOMIC DNA]</scope>
    <source>
        <strain evidence="2">cv. Jamaican Lion 4</strain>
        <tissue evidence="1">Leaf</tissue>
    </source>
</reference>
<evidence type="ECO:0000313" key="1">
    <source>
        <dbReference type="EMBL" id="KAF4365798.1"/>
    </source>
</evidence>